<feature type="region of interest" description="Disordered" evidence="1">
    <location>
        <begin position="1"/>
        <end position="25"/>
    </location>
</feature>
<sequence length="25" mass="3015">MKVYRRKINQVKPHTDESRVNSSIE</sequence>
<protein>
    <submittedName>
        <fullName evidence="2">Uncharacterized protein</fullName>
    </submittedName>
</protein>
<dbReference type="EMBL" id="HACA01017106">
    <property type="protein sequence ID" value="CDW34467.1"/>
    <property type="molecule type" value="Transcribed_RNA"/>
</dbReference>
<evidence type="ECO:0000313" key="2">
    <source>
        <dbReference type="EMBL" id="CDW34467.1"/>
    </source>
</evidence>
<accession>A0A0K2U945</accession>
<organism evidence="2">
    <name type="scientific">Lepeophtheirus salmonis</name>
    <name type="common">Salmon louse</name>
    <name type="synonym">Caligus salmonis</name>
    <dbReference type="NCBI Taxonomy" id="72036"/>
    <lineage>
        <taxon>Eukaryota</taxon>
        <taxon>Metazoa</taxon>
        <taxon>Ecdysozoa</taxon>
        <taxon>Arthropoda</taxon>
        <taxon>Crustacea</taxon>
        <taxon>Multicrustacea</taxon>
        <taxon>Hexanauplia</taxon>
        <taxon>Copepoda</taxon>
        <taxon>Siphonostomatoida</taxon>
        <taxon>Caligidae</taxon>
        <taxon>Lepeophtheirus</taxon>
    </lineage>
</organism>
<evidence type="ECO:0000256" key="1">
    <source>
        <dbReference type="SAM" id="MobiDB-lite"/>
    </source>
</evidence>
<dbReference type="AlphaFoldDB" id="A0A0K2U945"/>
<proteinExistence type="predicted"/>
<name>A0A0K2U945_LEPSM</name>
<reference evidence="2" key="1">
    <citation type="submission" date="2014-05" db="EMBL/GenBank/DDBJ databases">
        <authorList>
            <person name="Chronopoulou M."/>
        </authorList>
    </citation>
    <scope>NUCLEOTIDE SEQUENCE</scope>
    <source>
        <tissue evidence="2">Whole organism</tissue>
    </source>
</reference>